<evidence type="ECO:0000259" key="9">
    <source>
        <dbReference type="PROSITE" id="PS50923"/>
    </source>
</evidence>
<evidence type="ECO:0000256" key="3">
    <source>
        <dbReference type="ARBA" id="ARBA00022729"/>
    </source>
</evidence>
<dbReference type="EnsemblMetazoa" id="CapteT49094">
    <property type="protein sequence ID" value="CapteP49094"/>
    <property type="gene ID" value="CapteG49094"/>
</dbReference>
<dbReference type="Pfam" id="PF07645">
    <property type="entry name" value="EGF_CA"/>
    <property type="match status" value="1"/>
</dbReference>
<evidence type="ECO:0000256" key="2">
    <source>
        <dbReference type="ARBA" id="ARBA00022659"/>
    </source>
</evidence>
<comment type="subcellular location">
    <subcellularLocation>
        <location evidence="1">Membrane</location>
    </subcellularLocation>
</comment>
<dbReference type="Gene3D" id="2.10.25.10">
    <property type="entry name" value="Laminin"/>
    <property type="match status" value="1"/>
</dbReference>
<dbReference type="PANTHER" id="PTHR46393:SF7">
    <property type="entry name" value="COMPLEMENT C2"/>
    <property type="match status" value="1"/>
</dbReference>
<dbReference type="PROSITE" id="PS01187">
    <property type="entry name" value="EGF_CA"/>
    <property type="match status" value="1"/>
</dbReference>
<dbReference type="FunFam" id="2.10.70.10:FF:000011">
    <property type="entry name" value="CUB and sushi domain-containing protein 3 isoform A"/>
    <property type="match status" value="1"/>
</dbReference>
<dbReference type="CDD" id="cd00054">
    <property type="entry name" value="EGF_CA"/>
    <property type="match status" value="1"/>
</dbReference>
<dbReference type="GO" id="GO:0016020">
    <property type="term" value="C:membrane"/>
    <property type="evidence" value="ECO:0007669"/>
    <property type="project" value="UniProtKB-SubCell"/>
</dbReference>
<evidence type="ECO:0000256" key="7">
    <source>
        <dbReference type="ARBA" id="ARBA00023180"/>
    </source>
</evidence>
<dbReference type="Gene3D" id="2.10.70.10">
    <property type="entry name" value="Complement Module, domain 1"/>
    <property type="match status" value="1"/>
</dbReference>
<accession>R7UQN0</accession>
<dbReference type="HOGENOM" id="CLU_2549454_0_0_1"/>
<dbReference type="EMBL" id="AMQN01007765">
    <property type="status" value="NOT_ANNOTATED_CDS"/>
    <property type="molecule type" value="Genomic_DNA"/>
</dbReference>
<evidence type="ECO:0000313" key="12">
    <source>
        <dbReference type="Proteomes" id="UP000014760"/>
    </source>
</evidence>
<keyword evidence="4" id="KW-0677">Repeat</keyword>
<dbReference type="SUPFAM" id="SSF57535">
    <property type="entry name" value="Complement control module/SCR domain"/>
    <property type="match status" value="1"/>
</dbReference>
<proteinExistence type="predicted"/>
<feature type="disulfide bond" evidence="8">
    <location>
        <begin position="31"/>
        <end position="58"/>
    </location>
</feature>
<dbReference type="PANTHER" id="PTHR46393">
    <property type="entry name" value="SUSHI DOMAIN-CONTAINING PROTEIN"/>
    <property type="match status" value="1"/>
</dbReference>
<dbReference type="EMBL" id="KB301320">
    <property type="protein sequence ID" value="ELU05716.1"/>
    <property type="molecule type" value="Genomic_DNA"/>
</dbReference>
<keyword evidence="5" id="KW-0472">Membrane</keyword>
<dbReference type="Proteomes" id="UP000014760">
    <property type="component" value="Unassembled WGS sequence"/>
</dbReference>
<dbReference type="AlphaFoldDB" id="R7UQN0"/>
<evidence type="ECO:0000313" key="11">
    <source>
        <dbReference type="EnsemblMetazoa" id="CapteP49094"/>
    </source>
</evidence>
<dbReference type="Pfam" id="PF00084">
    <property type="entry name" value="Sushi"/>
    <property type="match status" value="1"/>
</dbReference>
<name>R7UQN0_CAPTE</name>
<dbReference type="STRING" id="283909.R7UQN0"/>
<feature type="domain" description="Sushi" evidence="9">
    <location>
        <begin position="3"/>
        <end position="60"/>
    </location>
</feature>
<evidence type="ECO:0000256" key="5">
    <source>
        <dbReference type="ARBA" id="ARBA00023136"/>
    </source>
</evidence>
<protein>
    <recommendedName>
        <fullName evidence="9">Sushi domain-containing protein</fullName>
    </recommendedName>
</protein>
<gene>
    <name evidence="10" type="ORF">CAPTEDRAFT_49094</name>
</gene>
<dbReference type="CDD" id="cd00033">
    <property type="entry name" value="CCP"/>
    <property type="match status" value="1"/>
</dbReference>
<dbReference type="GO" id="GO:0005509">
    <property type="term" value="F:calcium ion binding"/>
    <property type="evidence" value="ECO:0007669"/>
    <property type="project" value="InterPro"/>
</dbReference>
<dbReference type="OrthoDB" id="6229058at2759"/>
<dbReference type="InterPro" id="IPR035976">
    <property type="entry name" value="Sushi/SCR/CCP_sf"/>
</dbReference>
<keyword evidence="12" id="KW-1185">Reference proteome</keyword>
<dbReference type="SMART" id="SM00032">
    <property type="entry name" value="CCP"/>
    <property type="match status" value="1"/>
</dbReference>
<dbReference type="InterPro" id="IPR000436">
    <property type="entry name" value="Sushi_SCR_CCP_dom"/>
</dbReference>
<reference evidence="11" key="3">
    <citation type="submission" date="2015-06" db="UniProtKB">
        <authorList>
            <consortium name="EnsemblMetazoa"/>
        </authorList>
    </citation>
    <scope>IDENTIFICATION</scope>
</reference>
<dbReference type="InterPro" id="IPR018097">
    <property type="entry name" value="EGF_Ca-bd_CS"/>
</dbReference>
<evidence type="ECO:0000256" key="6">
    <source>
        <dbReference type="ARBA" id="ARBA00023157"/>
    </source>
</evidence>
<reference evidence="10 12" key="2">
    <citation type="journal article" date="2013" name="Nature">
        <title>Insights into bilaterian evolution from three spiralian genomes.</title>
        <authorList>
            <person name="Simakov O."/>
            <person name="Marletaz F."/>
            <person name="Cho S.J."/>
            <person name="Edsinger-Gonzales E."/>
            <person name="Havlak P."/>
            <person name="Hellsten U."/>
            <person name="Kuo D.H."/>
            <person name="Larsson T."/>
            <person name="Lv J."/>
            <person name="Arendt D."/>
            <person name="Savage R."/>
            <person name="Osoegawa K."/>
            <person name="de Jong P."/>
            <person name="Grimwood J."/>
            <person name="Chapman J.A."/>
            <person name="Shapiro H."/>
            <person name="Aerts A."/>
            <person name="Otillar R.P."/>
            <person name="Terry A.Y."/>
            <person name="Boore J.L."/>
            <person name="Grigoriev I.V."/>
            <person name="Lindberg D.R."/>
            <person name="Seaver E.C."/>
            <person name="Weisblat D.A."/>
            <person name="Putnam N.H."/>
            <person name="Rokhsar D.S."/>
        </authorList>
    </citation>
    <scope>NUCLEOTIDE SEQUENCE</scope>
    <source>
        <strain evidence="10 12">I ESC-2004</strain>
    </source>
</reference>
<comment type="caution">
    <text evidence="8">Lacks conserved residue(s) required for the propagation of feature annotation.</text>
</comment>
<keyword evidence="6 8" id="KW-1015">Disulfide bond</keyword>
<reference evidence="12" key="1">
    <citation type="submission" date="2012-12" db="EMBL/GenBank/DDBJ databases">
        <authorList>
            <person name="Hellsten U."/>
            <person name="Grimwood J."/>
            <person name="Chapman J.A."/>
            <person name="Shapiro H."/>
            <person name="Aerts A."/>
            <person name="Otillar R.P."/>
            <person name="Terry A.Y."/>
            <person name="Boore J.L."/>
            <person name="Simakov O."/>
            <person name="Marletaz F."/>
            <person name="Cho S.-J."/>
            <person name="Edsinger-Gonzales E."/>
            <person name="Havlak P."/>
            <person name="Kuo D.-H."/>
            <person name="Larsson T."/>
            <person name="Lv J."/>
            <person name="Arendt D."/>
            <person name="Savage R."/>
            <person name="Osoegawa K."/>
            <person name="de Jong P."/>
            <person name="Lindberg D.R."/>
            <person name="Seaver E.C."/>
            <person name="Weisblat D.A."/>
            <person name="Putnam N.H."/>
            <person name="Grigoriev I.V."/>
            <person name="Rokhsar D.S."/>
        </authorList>
    </citation>
    <scope>NUCLEOTIDE SEQUENCE</scope>
    <source>
        <strain evidence="12">I ESC-2004</strain>
    </source>
</reference>
<organism evidence="10">
    <name type="scientific">Capitella teleta</name>
    <name type="common">Polychaete worm</name>
    <dbReference type="NCBI Taxonomy" id="283909"/>
    <lineage>
        <taxon>Eukaryota</taxon>
        <taxon>Metazoa</taxon>
        <taxon>Spiralia</taxon>
        <taxon>Lophotrochozoa</taxon>
        <taxon>Annelida</taxon>
        <taxon>Polychaeta</taxon>
        <taxon>Sedentaria</taxon>
        <taxon>Scolecida</taxon>
        <taxon>Capitellidae</taxon>
        <taxon>Capitella</taxon>
    </lineage>
</organism>
<dbReference type="SUPFAM" id="SSF57196">
    <property type="entry name" value="EGF/Laminin"/>
    <property type="match status" value="1"/>
</dbReference>
<evidence type="ECO:0000256" key="1">
    <source>
        <dbReference type="ARBA" id="ARBA00004370"/>
    </source>
</evidence>
<feature type="non-terminal residue" evidence="10">
    <location>
        <position position="85"/>
    </location>
</feature>
<dbReference type="PROSITE" id="PS50923">
    <property type="entry name" value="SUSHI"/>
    <property type="match status" value="1"/>
</dbReference>
<dbReference type="InterPro" id="IPR049883">
    <property type="entry name" value="NOTCH1_EGF-like"/>
</dbReference>
<evidence type="ECO:0000313" key="10">
    <source>
        <dbReference type="EMBL" id="ELU05716.1"/>
    </source>
</evidence>
<evidence type="ECO:0000256" key="4">
    <source>
        <dbReference type="ARBA" id="ARBA00022737"/>
    </source>
</evidence>
<feature type="non-terminal residue" evidence="10">
    <location>
        <position position="1"/>
    </location>
</feature>
<keyword evidence="2 8" id="KW-0768">Sushi</keyword>
<dbReference type="OMA" id="GTKPECH"/>
<keyword evidence="3" id="KW-0732">Signal</keyword>
<evidence type="ECO:0000256" key="8">
    <source>
        <dbReference type="PROSITE-ProRule" id="PRU00302"/>
    </source>
</evidence>
<sequence>LAVNCADPGSPVNGSKQGNIYTLNNKVQFKCNSGYKLSGSAEITCRASGKWSESKPSCSDIDECTQNAGCEQSCVNTIGSYRCTC</sequence>
<keyword evidence="7" id="KW-0325">Glycoprotein</keyword>